<comment type="function">
    <text evidence="12">Catalytic subunit of the NatB complex which catalyzes acetylation of the N-terminal methionine residues of peptides beginning with Met-Asp, Met-Glu, Met-Asn and Met-Gln. Proteins with cell cycle functions are overrepresented in the pool of NatB substrates. Required for maintaining the structure and function of actomyosin fibers and for proper cellular migration.</text>
</comment>
<dbReference type="CDD" id="cd04301">
    <property type="entry name" value="NAT_SF"/>
    <property type="match status" value="1"/>
</dbReference>
<accession>A0A0H5S4R6</accession>
<evidence type="ECO:0000256" key="8">
    <source>
        <dbReference type="ARBA" id="ARBA00042295"/>
    </source>
</evidence>
<dbReference type="InterPro" id="IPR000182">
    <property type="entry name" value="GNAT_dom"/>
</dbReference>
<evidence type="ECO:0000256" key="9">
    <source>
        <dbReference type="ARBA" id="ARBA00042702"/>
    </source>
</evidence>
<evidence type="ECO:0000259" key="17">
    <source>
        <dbReference type="PROSITE" id="PS51186"/>
    </source>
</evidence>
<dbReference type="EMBL" id="CAAKNF010000195">
    <property type="protein sequence ID" value="VIO97670.1"/>
    <property type="molecule type" value="Genomic_DNA"/>
</dbReference>
<evidence type="ECO:0000256" key="7">
    <source>
        <dbReference type="ARBA" id="ARBA00041220"/>
    </source>
</evidence>
<dbReference type="PANTHER" id="PTHR45910">
    <property type="entry name" value="N-ALPHA-ACETYLTRANSFERASE 20"/>
    <property type="match status" value="1"/>
</dbReference>
<evidence type="ECO:0000256" key="12">
    <source>
        <dbReference type="ARBA" id="ARBA00046112"/>
    </source>
</evidence>
<evidence type="ECO:0000256" key="16">
    <source>
        <dbReference type="ARBA" id="ARBA00048890"/>
    </source>
</evidence>
<feature type="domain" description="N-acetyltransferase" evidence="17">
    <location>
        <begin position="2"/>
        <end position="152"/>
    </location>
</feature>
<gene>
    <name evidence="22" type="primary">bma-natb-1</name>
    <name evidence="19 21" type="synonym">Bma-natb-1</name>
    <name evidence="18 22" type="ORF">Bm7208</name>
    <name evidence="19" type="ORF">BM_BM7208</name>
    <name evidence="18" type="ORF">BM_Bm7208</name>
</gene>
<dbReference type="Proteomes" id="UP000006672">
    <property type="component" value="Unassembled WGS sequence"/>
</dbReference>
<evidence type="ECO:0000313" key="18">
    <source>
        <dbReference type="EMBL" id="CRZ23187.1"/>
    </source>
</evidence>
<evidence type="ECO:0000256" key="11">
    <source>
        <dbReference type="ARBA" id="ARBA00042743"/>
    </source>
</evidence>
<name>A0A0H5S4R6_BRUMA</name>
<evidence type="ECO:0000256" key="15">
    <source>
        <dbReference type="ARBA" id="ARBA00048177"/>
    </source>
</evidence>
<evidence type="ECO:0000256" key="1">
    <source>
        <dbReference type="ARBA" id="ARBA00022679"/>
    </source>
</evidence>
<proteinExistence type="inferred from homology"/>
<reference evidence="19" key="3">
    <citation type="submission" date="2019-04" db="EMBL/GenBank/DDBJ databases">
        <authorList>
            <person name="Howe K."/>
            <person name="Paulini M."/>
            <person name="Williams G."/>
        </authorList>
    </citation>
    <scope>NUCLEOTIDE SEQUENCE [LARGE SCALE GENOMIC DNA]</scope>
    <source>
        <strain evidence="19">FR3</strain>
    </source>
</reference>
<dbReference type="STRING" id="6279.A0A0H5S4R6"/>
<keyword evidence="20" id="KW-1185">Reference proteome</keyword>
<keyword evidence="1" id="KW-0808">Transferase</keyword>
<evidence type="ECO:0000256" key="14">
    <source>
        <dbReference type="ARBA" id="ARBA00047402"/>
    </source>
</evidence>
<dbReference type="FunCoup" id="A0A0H5S4R6">
    <property type="interactions" value="2197"/>
</dbReference>
<evidence type="ECO:0000256" key="6">
    <source>
        <dbReference type="ARBA" id="ARBA00039529"/>
    </source>
</evidence>
<evidence type="ECO:0000256" key="5">
    <source>
        <dbReference type="ARBA" id="ARBA00039120"/>
    </source>
</evidence>
<organism evidence="18">
    <name type="scientific">Brugia malayi</name>
    <name type="common">Filarial nematode worm</name>
    <dbReference type="NCBI Taxonomy" id="6279"/>
    <lineage>
        <taxon>Eukaryota</taxon>
        <taxon>Metazoa</taxon>
        <taxon>Ecdysozoa</taxon>
        <taxon>Nematoda</taxon>
        <taxon>Chromadorea</taxon>
        <taxon>Rhabditida</taxon>
        <taxon>Spirurina</taxon>
        <taxon>Spiruromorpha</taxon>
        <taxon>Filarioidea</taxon>
        <taxon>Onchocercidae</taxon>
        <taxon>Brugia</taxon>
    </lineage>
</organism>
<keyword evidence="2" id="KW-0012">Acyltransferase</keyword>
<dbReference type="Pfam" id="PF00583">
    <property type="entry name" value="Acetyltransf_1"/>
    <property type="match status" value="1"/>
</dbReference>
<evidence type="ECO:0000256" key="4">
    <source>
        <dbReference type="ARBA" id="ARBA00038748"/>
    </source>
</evidence>
<reference evidence="18 20" key="1">
    <citation type="journal article" date="2007" name="Science">
        <title>Draft genome of the filarial nematode parasite Brugia malayi.</title>
        <authorList>
            <person name="Ghedin E."/>
            <person name="Wang S."/>
            <person name="Spiro D."/>
            <person name="Caler E."/>
            <person name="Zhao Q."/>
            <person name="Crabtree J."/>
            <person name="Allen J.E."/>
            <person name="Delcher A.L."/>
            <person name="Guiliano D.B."/>
            <person name="Miranda-Saavedra D."/>
            <person name="Angiuoli S.V."/>
            <person name="Creasy T."/>
            <person name="Amedeo P."/>
            <person name="Haas B."/>
            <person name="El-Sayed N.M."/>
            <person name="Wortman J.R."/>
            <person name="Feldblyum T."/>
            <person name="Tallon L."/>
            <person name="Schatz M."/>
            <person name="Shumway M."/>
            <person name="Koo H."/>
            <person name="Salzberg S.L."/>
            <person name="Schobel S."/>
            <person name="Pertea M."/>
            <person name="Pop M."/>
            <person name="White O."/>
            <person name="Barton G.J."/>
            <person name="Carlow C.K."/>
            <person name="Crawford M.J."/>
            <person name="Daub J."/>
            <person name="Dimmic M.W."/>
            <person name="Estes C.F."/>
            <person name="Foster J.M."/>
            <person name="Ganatra M."/>
            <person name="Gregory W.F."/>
            <person name="Johnson N.M."/>
            <person name="Jin J."/>
            <person name="Komuniecki R."/>
            <person name="Korf I."/>
            <person name="Kumar S."/>
            <person name="Laney S."/>
            <person name="Li B.W."/>
            <person name="Li W."/>
            <person name="Lindblom T.H."/>
            <person name="Lustigman S."/>
            <person name="Ma D."/>
            <person name="Maina C.V."/>
            <person name="Martin D.M."/>
            <person name="McCarter J.P."/>
            <person name="McReynolds L."/>
            <person name="Mitreva M."/>
            <person name="Nutman T.B."/>
            <person name="Parkinson J."/>
            <person name="Peregrin-Alvarez J.M."/>
            <person name="Poole C."/>
            <person name="Ren Q."/>
            <person name="Saunders L."/>
            <person name="Sluder A.E."/>
            <person name="Smith K."/>
            <person name="Stanke M."/>
            <person name="Unnasch T.R."/>
            <person name="Ware J."/>
            <person name="Wei A.D."/>
            <person name="Weil G."/>
            <person name="Williams D.J."/>
            <person name="Zhang Y."/>
            <person name="Williams S.A."/>
            <person name="Fraser-Liggett C."/>
            <person name="Slatko B."/>
            <person name="Blaxter M.L."/>
            <person name="Scott A.L."/>
        </authorList>
    </citation>
    <scope>NUCLEOTIDE SEQUENCE</scope>
    <source>
        <strain evidence="18 20">FR3</strain>
    </source>
</reference>
<evidence type="ECO:0000256" key="13">
    <source>
        <dbReference type="ARBA" id="ARBA00047385"/>
    </source>
</evidence>
<dbReference type="GO" id="GO:0031416">
    <property type="term" value="C:NatB complex"/>
    <property type="evidence" value="ECO:0007669"/>
    <property type="project" value="TreeGrafter"/>
</dbReference>
<dbReference type="SUPFAM" id="SSF55729">
    <property type="entry name" value="Acyl-CoA N-acyltransferases (Nat)"/>
    <property type="match status" value="1"/>
</dbReference>
<comment type="catalytic activity">
    <reaction evidence="13">
        <text>N-terminal L-methionyl-L-aspartyl-[protein] + acetyl-CoA = N-terminal N(alpha)-acetyl-L-methionyl-L-aspartyl-[protein] + CoA + H(+)</text>
        <dbReference type="Rhea" id="RHEA:50480"/>
        <dbReference type="Rhea" id="RHEA-COMP:12692"/>
        <dbReference type="Rhea" id="RHEA-COMP:12693"/>
        <dbReference type="ChEBI" id="CHEBI:15378"/>
        <dbReference type="ChEBI" id="CHEBI:57287"/>
        <dbReference type="ChEBI" id="CHEBI:57288"/>
        <dbReference type="ChEBI" id="CHEBI:133045"/>
        <dbReference type="ChEBI" id="CHEBI:133063"/>
        <dbReference type="EC" id="2.3.1.254"/>
    </reaction>
</comment>
<dbReference type="Gene3D" id="3.40.630.30">
    <property type="match status" value="1"/>
</dbReference>
<dbReference type="OrthoDB" id="10264728at2759"/>
<dbReference type="FunFam" id="3.40.630.30:FF:000065">
    <property type="entry name" value="N-terminal acetyltransferase complex ARD1 subunit homolog"/>
    <property type="match status" value="1"/>
</dbReference>
<reference evidence="18" key="2">
    <citation type="submission" date="2012-12" db="EMBL/GenBank/DDBJ databases">
        <authorList>
            <person name="Gao Y.W."/>
            <person name="Fan S.T."/>
            <person name="Sun H.T."/>
            <person name="Wang Z."/>
            <person name="Gao X.L."/>
            <person name="Li Y.G."/>
            <person name="Wang T.C."/>
            <person name="Zhang K."/>
            <person name="Xu W.W."/>
            <person name="Yu Z.J."/>
            <person name="Xia X.Z."/>
        </authorList>
    </citation>
    <scope>NUCLEOTIDE SEQUENCE</scope>
    <source>
        <strain evidence="18">FR3</strain>
    </source>
</reference>
<dbReference type="RefSeq" id="XP_042937229.1">
    <property type="nucleotide sequence ID" value="XM_043081295.1"/>
</dbReference>
<comment type="catalytic activity">
    <reaction evidence="15">
        <text>N-terminal L-methionyl-L-glutaminyl-[protein] + acetyl-CoA = N-terminal N(alpha)-acetyl-L-methionyl-L-glutaminyl-[protein] + CoA + H(+)</text>
        <dbReference type="Rhea" id="RHEA:50492"/>
        <dbReference type="Rhea" id="RHEA-COMP:12698"/>
        <dbReference type="Rhea" id="RHEA-COMP:12699"/>
        <dbReference type="ChEBI" id="CHEBI:15378"/>
        <dbReference type="ChEBI" id="CHEBI:57287"/>
        <dbReference type="ChEBI" id="CHEBI:57288"/>
        <dbReference type="ChEBI" id="CHEBI:133361"/>
        <dbReference type="ChEBI" id="CHEBI:133362"/>
        <dbReference type="EC" id="2.3.1.254"/>
    </reaction>
</comment>
<dbReference type="AlphaFoldDB" id="A0A0H5S4R6"/>
<evidence type="ECO:0000313" key="21">
    <source>
        <dbReference type="WBParaSite" id="Bm7208.1"/>
    </source>
</evidence>
<comment type="subunit">
    <text evidence="4">Component of the N-terminal acetyltransferase B (NatB) complex which is composed of NAA20 and NAA25.</text>
</comment>
<dbReference type="OMA" id="EQHPSMR"/>
<evidence type="ECO:0000313" key="20">
    <source>
        <dbReference type="Proteomes" id="UP000006672"/>
    </source>
</evidence>
<dbReference type="GeneID" id="66060091"/>
<reference evidence="21" key="4">
    <citation type="submission" date="2019-12" db="UniProtKB">
        <authorList>
            <consortium name="WormBaseParasite"/>
        </authorList>
    </citation>
    <scope>IDENTIFICATION</scope>
</reference>
<dbReference type="WBParaSite" id="Bm7208.1">
    <property type="protein sequence ID" value="Bm7208.1"/>
    <property type="gene ID" value="WBGene00227469"/>
</dbReference>
<evidence type="ECO:0000256" key="3">
    <source>
        <dbReference type="ARBA" id="ARBA00025786"/>
    </source>
</evidence>
<dbReference type="InterPro" id="IPR016181">
    <property type="entry name" value="Acyl_CoA_acyltransferase"/>
</dbReference>
<evidence type="ECO:0000313" key="19">
    <source>
        <dbReference type="EMBL" id="VIO97670.1"/>
    </source>
</evidence>
<protein>
    <recommendedName>
        <fullName evidence="6">N-alpha-acetyltransferase 20</fullName>
        <ecNumber evidence="5">2.3.1.254</ecNumber>
    </recommendedName>
    <alternativeName>
        <fullName evidence="10">Methionine N-acetyltransferase</fullName>
    </alternativeName>
    <alternativeName>
        <fullName evidence="7">N-acetyltransferase 5</fullName>
    </alternativeName>
    <alternativeName>
        <fullName evidence="11">N-terminal acetyltransferase B complex catalytic subunit NAA20</fullName>
    </alternativeName>
    <alternativeName>
        <fullName evidence="9">N-terminal acetyltransferase B complex catalytic subunit NAT5</fullName>
    </alternativeName>
    <alternativeName>
        <fullName evidence="8">NatB catalytic subunit</fullName>
    </alternativeName>
</protein>
<dbReference type="PROSITE" id="PS51186">
    <property type="entry name" value="GNAT"/>
    <property type="match status" value="1"/>
</dbReference>
<dbReference type="EC" id="2.3.1.254" evidence="5"/>
<comment type="catalytic activity">
    <reaction evidence="14">
        <text>N-terminal L-methionyl-L-asparaginyl-[protein] + acetyl-CoA = N-terminal N(alpha)-acetyl-L-methionyl-L-asparaginyl-[protein] + CoA + H(+)</text>
        <dbReference type="Rhea" id="RHEA:50484"/>
        <dbReference type="Rhea" id="RHEA-COMP:12694"/>
        <dbReference type="Rhea" id="RHEA-COMP:12695"/>
        <dbReference type="ChEBI" id="CHEBI:15378"/>
        <dbReference type="ChEBI" id="CHEBI:57287"/>
        <dbReference type="ChEBI" id="CHEBI:57288"/>
        <dbReference type="ChEBI" id="CHEBI:133356"/>
        <dbReference type="ChEBI" id="CHEBI:133358"/>
        <dbReference type="EC" id="2.3.1.254"/>
    </reaction>
</comment>
<dbReference type="GO" id="GO:0120518">
    <property type="term" value="F:protein N-terminal-methionine acetyltransferase activity"/>
    <property type="evidence" value="ECO:0007669"/>
    <property type="project" value="UniProtKB-EC"/>
</dbReference>
<accession>A0A4E9FT50</accession>
<dbReference type="InterPro" id="IPR051646">
    <property type="entry name" value="NatB_acetyltransferase_subunit"/>
</dbReference>
<dbReference type="EMBL" id="LN856829">
    <property type="protein sequence ID" value="CRZ23187.1"/>
    <property type="molecule type" value="Genomic_DNA"/>
</dbReference>
<comment type="similarity">
    <text evidence="3">Belongs to the acetyltransferase family. ARD1 subfamily.</text>
</comment>
<dbReference type="PANTHER" id="PTHR45910:SF1">
    <property type="entry name" value="N-ALPHA-ACETYLTRANSFERASE 20"/>
    <property type="match status" value="1"/>
</dbReference>
<comment type="catalytic activity">
    <reaction evidence="16">
        <text>N-terminal L-methionyl-L-glutamyl-[protein] + acetyl-CoA = N-terminal N(alpha)-acetyl-L-methionyl-L-glutamyl-[protein] + CoA + H(+)</text>
        <dbReference type="Rhea" id="RHEA:50488"/>
        <dbReference type="Rhea" id="RHEA-COMP:12696"/>
        <dbReference type="Rhea" id="RHEA-COMP:12697"/>
        <dbReference type="ChEBI" id="CHEBI:15378"/>
        <dbReference type="ChEBI" id="CHEBI:57287"/>
        <dbReference type="ChEBI" id="CHEBI:57288"/>
        <dbReference type="ChEBI" id="CHEBI:133359"/>
        <dbReference type="ChEBI" id="CHEBI:133360"/>
        <dbReference type="EC" id="2.3.1.254"/>
    </reaction>
</comment>
<dbReference type="WormBase" id="Bm7208">
    <property type="protein sequence ID" value="BM29246"/>
    <property type="gene ID" value="WBGene00227469"/>
    <property type="gene designation" value="Bma-natb-1"/>
</dbReference>
<sequence>MTTIRPFDVFDLFRFNNTNLDPLTETYGFTFYLQYLINHGEYFQVCEHPNGEIMGYVMGKAEGENEYWHGHVTAVTVAPTYRRLHLAARMMHALEEISELKKCYFVDLFVRVSNAVAINMYKSLGYVVYRRIIDYYSGENDEDAYDMRKALSRDPEKKSMISVKQPVTCDEIDLKD</sequence>
<evidence type="ECO:0000313" key="22">
    <source>
        <dbReference type="WormBase" id="Bm7208"/>
    </source>
</evidence>
<evidence type="ECO:0000256" key="10">
    <source>
        <dbReference type="ARBA" id="ARBA00042723"/>
    </source>
</evidence>
<evidence type="ECO:0000256" key="2">
    <source>
        <dbReference type="ARBA" id="ARBA00023315"/>
    </source>
</evidence>